<dbReference type="Gene3D" id="1.10.260.40">
    <property type="entry name" value="lambda repressor-like DNA-binding domains"/>
    <property type="match status" value="1"/>
</dbReference>
<dbReference type="GO" id="GO:0003677">
    <property type="term" value="F:DNA binding"/>
    <property type="evidence" value="ECO:0007669"/>
    <property type="project" value="InterPro"/>
</dbReference>
<gene>
    <name evidence="6" type="ORF">METZ01_LOCUS91412</name>
</gene>
<dbReference type="GO" id="GO:0046872">
    <property type="term" value="F:metal ion binding"/>
    <property type="evidence" value="ECO:0007669"/>
    <property type="project" value="UniProtKB-KW"/>
</dbReference>
<dbReference type="Pfam" id="PF00753">
    <property type="entry name" value="Lactamase_B"/>
    <property type="match status" value="1"/>
</dbReference>
<dbReference type="InterPro" id="IPR001387">
    <property type="entry name" value="Cro/C1-type_HTH"/>
</dbReference>
<keyword evidence="2" id="KW-0479">Metal-binding</keyword>
<keyword evidence="3" id="KW-0378">Hydrolase</keyword>
<evidence type="ECO:0000256" key="1">
    <source>
        <dbReference type="ARBA" id="ARBA00001947"/>
    </source>
</evidence>
<dbReference type="EMBL" id="UINC01008572">
    <property type="protein sequence ID" value="SVA38558.1"/>
    <property type="molecule type" value="Genomic_DNA"/>
</dbReference>
<dbReference type="PROSITE" id="PS50943">
    <property type="entry name" value="HTH_CROC1"/>
    <property type="match status" value="1"/>
</dbReference>
<dbReference type="PANTHER" id="PTHR46233">
    <property type="entry name" value="HYDROXYACYLGLUTATHIONE HYDROLASE GLOC"/>
    <property type="match status" value="1"/>
</dbReference>
<dbReference type="InterPro" id="IPR010982">
    <property type="entry name" value="Lambda_DNA-bd_dom_sf"/>
</dbReference>
<accession>A0A381VFL6</accession>
<dbReference type="CDD" id="cd06262">
    <property type="entry name" value="metallo-hydrolase-like_MBL-fold"/>
    <property type="match status" value="1"/>
</dbReference>
<dbReference type="SMART" id="SM00849">
    <property type="entry name" value="Lactamase_B"/>
    <property type="match status" value="1"/>
</dbReference>
<dbReference type="InterPro" id="IPR051453">
    <property type="entry name" value="MBL_Glyoxalase_II"/>
</dbReference>
<dbReference type="SUPFAM" id="SSF56281">
    <property type="entry name" value="Metallo-hydrolase/oxidoreductase"/>
    <property type="match status" value="1"/>
</dbReference>
<feature type="domain" description="HTH cro/C1-type" evidence="5">
    <location>
        <begin position="11"/>
        <end position="65"/>
    </location>
</feature>
<reference evidence="6" key="1">
    <citation type="submission" date="2018-05" db="EMBL/GenBank/DDBJ databases">
        <authorList>
            <person name="Lanie J.A."/>
            <person name="Ng W.-L."/>
            <person name="Kazmierczak K.M."/>
            <person name="Andrzejewski T.M."/>
            <person name="Davidsen T.M."/>
            <person name="Wayne K.J."/>
            <person name="Tettelin H."/>
            <person name="Glass J.I."/>
            <person name="Rusch D."/>
            <person name="Podicherti R."/>
            <person name="Tsui H.-C.T."/>
            <person name="Winkler M.E."/>
        </authorList>
    </citation>
    <scope>NUCLEOTIDE SEQUENCE</scope>
</reference>
<dbReference type="InterPro" id="IPR036866">
    <property type="entry name" value="RibonucZ/Hydroxyglut_hydro"/>
</dbReference>
<comment type="cofactor">
    <cofactor evidence="1">
        <name>Zn(2+)</name>
        <dbReference type="ChEBI" id="CHEBI:29105"/>
    </cofactor>
</comment>
<dbReference type="SUPFAM" id="SSF47413">
    <property type="entry name" value="lambda repressor-like DNA-binding domains"/>
    <property type="match status" value="1"/>
</dbReference>
<sequence length="278" mass="30539">MDLEDELGDILEKARDGKRWSQVDLAKSTGISIEDIVRIENYEWIPEEKVVFKIANALNLHGPSLAAIAGGKWAPKETTADPGHFDIICLNVFMGSYPVKCYLLICRETRATAIIDTGANPEVIIKKTCALGVKPKMILLTHTHPDHAGGLDQLDKEFGCPTWVDKIEPRPSGSRDLRIIEGGDSIMLGKLKIRTIPTRGHTPGGISFKVNHSVFSGDAIFAGSMGRANSSWMGLFDSITKNLLTLPENTRLYPGHGPATTVGEEKMHNPFFCDKVFQ</sequence>
<dbReference type="AlphaFoldDB" id="A0A381VFL6"/>
<dbReference type="Gene3D" id="3.60.15.10">
    <property type="entry name" value="Ribonuclease Z/Hydroxyacylglutathione hydrolase-like"/>
    <property type="match status" value="1"/>
</dbReference>
<evidence type="ECO:0000256" key="3">
    <source>
        <dbReference type="ARBA" id="ARBA00022801"/>
    </source>
</evidence>
<proteinExistence type="predicted"/>
<name>A0A381VFL6_9ZZZZ</name>
<evidence type="ECO:0000256" key="2">
    <source>
        <dbReference type="ARBA" id="ARBA00022723"/>
    </source>
</evidence>
<dbReference type="PANTHER" id="PTHR46233:SF3">
    <property type="entry name" value="HYDROXYACYLGLUTATHIONE HYDROLASE GLOC"/>
    <property type="match status" value="1"/>
</dbReference>
<evidence type="ECO:0000256" key="4">
    <source>
        <dbReference type="ARBA" id="ARBA00022833"/>
    </source>
</evidence>
<dbReference type="Pfam" id="PF01381">
    <property type="entry name" value="HTH_3"/>
    <property type="match status" value="1"/>
</dbReference>
<evidence type="ECO:0000259" key="5">
    <source>
        <dbReference type="PROSITE" id="PS50943"/>
    </source>
</evidence>
<evidence type="ECO:0000313" key="6">
    <source>
        <dbReference type="EMBL" id="SVA38558.1"/>
    </source>
</evidence>
<protein>
    <recommendedName>
        <fullName evidence="5">HTH cro/C1-type domain-containing protein</fullName>
    </recommendedName>
</protein>
<keyword evidence="4" id="KW-0862">Zinc</keyword>
<dbReference type="GO" id="GO:0016787">
    <property type="term" value="F:hydrolase activity"/>
    <property type="evidence" value="ECO:0007669"/>
    <property type="project" value="UniProtKB-KW"/>
</dbReference>
<organism evidence="6">
    <name type="scientific">marine metagenome</name>
    <dbReference type="NCBI Taxonomy" id="408172"/>
    <lineage>
        <taxon>unclassified sequences</taxon>
        <taxon>metagenomes</taxon>
        <taxon>ecological metagenomes</taxon>
    </lineage>
</organism>
<dbReference type="CDD" id="cd00093">
    <property type="entry name" value="HTH_XRE"/>
    <property type="match status" value="1"/>
</dbReference>
<dbReference type="SMART" id="SM00530">
    <property type="entry name" value="HTH_XRE"/>
    <property type="match status" value="1"/>
</dbReference>
<dbReference type="InterPro" id="IPR001279">
    <property type="entry name" value="Metallo-B-lactamas"/>
</dbReference>